<dbReference type="NCBIfam" id="TIGR00005">
    <property type="entry name" value="rluA_subfam"/>
    <property type="match status" value="1"/>
</dbReference>
<dbReference type="PROSITE" id="PS50889">
    <property type="entry name" value="S4"/>
    <property type="match status" value="1"/>
</dbReference>
<dbReference type="EC" id="5.4.99.-" evidence="5"/>
<protein>
    <recommendedName>
        <fullName evidence="5">Pseudouridine synthase</fullName>
        <ecNumber evidence="5">5.4.99.-</ecNumber>
    </recommendedName>
</protein>
<organism evidence="7 8">
    <name type="scientific">Clostridium ganghwense</name>
    <dbReference type="NCBI Taxonomy" id="312089"/>
    <lineage>
        <taxon>Bacteria</taxon>
        <taxon>Bacillati</taxon>
        <taxon>Bacillota</taxon>
        <taxon>Clostridia</taxon>
        <taxon>Eubacteriales</taxon>
        <taxon>Clostridiaceae</taxon>
        <taxon>Clostridium</taxon>
    </lineage>
</organism>
<evidence type="ECO:0000313" key="8">
    <source>
        <dbReference type="Proteomes" id="UP001079657"/>
    </source>
</evidence>
<evidence type="ECO:0000256" key="1">
    <source>
        <dbReference type="ARBA" id="ARBA00000073"/>
    </source>
</evidence>
<dbReference type="InterPro" id="IPR020103">
    <property type="entry name" value="PsdUridine_synth_cat_dom_sf"/>
</dbReference>
<dbReference type="SUPFAM" id="SSF55120">
    <property type="entry name" value="Pseudouridine synthase"/>
    <property type="match status" value="1"/>
</dbReference>
<dbReference type="RefSeq" id="WP_268050750.1">
    <property type="nucleotide sequence ID" value="NZ_JAPQES010000005.1"/>
</dbReference>
<dbReference type="Pfam" id="PF00849">
    <property type="entry name" value="PseudoU_synth_2"/>
    <property type="match status" value="1"/>
</dbReference>
<dbReference type="SMART" id="SM00363">
    <property type="entry name" value="S4"/>
    <property type="match status" value="1"/>
</dbReference>
<dbReference type="Proteomes" id="UP001079657">
    <property type="component" value="Unassembled WGS sequence"/>
</dbReference>
<dbReference type="InterPro" id="IPR050188">
    <property type="entry name" value="RluA_PseudoU_synthase"/>
</dbReference>
<evidence type="ECO:0000256" key="3">
    <source>
        <dbReference type="ARBA" id="ARBA00023235"/>
    </source>
</evidence>
<reference evidence="7" key="1">
    <citation type="submission" date="2022-12" db="EMBL/GenBank/DDBJ databases">
        <authorList>
            <person name="Wang J."/>
        </authorList>
    </citation>
    <scope>NUCLEOTIDE SEQUENCE</scope>
    <source>
        <strain evidence="7">HY-42-06</strain>
    </source>
</reference>
<dbReference type="CDD" id="cd00165">
    <property type="entry name" value="S4"/>
    <property type="match status" value="1"/>
</dbReference>
<comment type="caution">
    <text evidence="7">The sequence shown here is derived from an EMBL/GenBank/DDBJ whole genome shotgun (WGS) entry which is preliminary data.</text>
</comment>
<dbReference type="EMBL" id="JAPQES010000005">
    <property type="protein sequence ID" value="MCY6371849.1"/>
    <property type="molecule type" value="Genomic_DNA"/>
</dbReference>
<dbReference type="PANTHER" id="PTHR21600:SF44">
    <property type="entry name" value="RIBOSOMAL LARGE SUBUNIT PSEUDOURIDINE SYNTHASE D"/>
    <property type="match status" value="1"/>
</dbReference>
<evidence type="ECO:0000256" key="5">
    <source>
        <dbReference type="RuleBase" id="RU362028"/>
    </source>
</evidence>
<proteinExistence type="inferred from homology"/>
<evidence type="ECO:0000256" key="4">
    <source>
        <dbReference type="PROSITE-ProRule" id="PRU00182"/>
    </source>
</evidence>
<dbReference type="InterPro" id="IPR006225">
    <property type="entry name" value="PsdUridine_synth_RluC/D"/>
</dbReference>
<gene>
    <name evidence="7" type="ORF">OXH55_14480</name>
</gene>
<accession>A0ABT4CV79</accession>
<feature type="domain" description="RNA-binding S4" evidence="6">
    <location>
        <begin position="19"/>
        <end position="77"/>
    </location>
</feature>
<evidence type="ECO:0000259" key="6">
    <source>
        <dbReference type="SMART" id="SM00363"/>
    </source>
</evidence>
<dbReference type="InterPro" id="IPR036986">
    <property type="entry name" value="S4_RNA-bd_sf"/>
</dbReference>
<dbReference type="PANTHER" id="PTHR21600">
    <property type="entry name" value="MITOCHONDRIAL RNA PSEUDOURIDINE SYNTHASE"/>
    <property type="match status" value="1"/>
</dbReference>
<name>A0ABT4CV79_9CLOT</name>
<keyword evidence="8" id="KW-1185">Reference proteome</keyword>
<dbReference type="CDD" id="cd02869">
    <property type="entry name" value="PseudoU_synth_RluA_like"/>
    <property type="match status" value="1"/>
</dbReference>
<keyword evidence="4" id="KW-0694">RNA-binding</keyword>
<comment type="similarity">
    <text evidence="2 5">Belongs to the pseudouridine synthase RluA family.</text>
</comment>
<comment type="catalytic activity">
    <reaction evidence="1 5">
        <text>a uridine in RNA = a pseudouridine in RNA</text>
        <dbReference type="Rhea" id="RHEA:48348"/>
        <dbReference type="Rhea" id="RHEA-COMP:12068"/>
        <dbReference type="Rhea" id="RHEA-COMP:12069"/>
        <dbReference type="ChEBI" id="CHEBI:65314"/>
        <dbReference type="ChEBI" id="CHEBI:65315"/>
    </reaction>
</comment>
<dbReference type="SUPFAM" id="SSF55174">
    <property type="entry name" value="Alpha-L RNA-binding motif"/>
    <property type="match status" value="1"/>
</dbReference>
<keyword evidence="3 5" id="KW-0413">Isomerase</keyword>
<dbReference type="Gene3D" id="3.30.2350.10">
    <property type="entry name" value="Pseudouridine synthase"/>
    <property type="match status" value="1"/>
</dbReference>
<sequence>MNSKDPGLIFKVREEEQGLKLNEYLRSVVRFSSRFTQKVVRDGGVKVNNNRATLFSKLKSGDVIEVQIEKEEEQDIIPEKMELDIIYEDQDIIVVNKPYGMIVHPTKNYACGTLTNGLLYHFKENGERCIVRLVSRLDRDTSGLILVAKNAFSHMSLARDMNREEFQKTYLAIVHGNLSKKNGVIDKPIYKVDDGSLKRIIDERGQRSITHFEVVKRFKDADLIKLILETGRTHQIRVHLNSMGNPIYGDTLYGNKEDEYIERQALHACRLQIIHPRTEEILKLECDLPEDMNKLLSKLK</sequence>
<evidence type="ECO:0000313" key="7">
    <source>
        <dbReference type="EMBL" id="MCY6371849.1"/>
    </source>
</evidence>
<dbReference type="InterPro" id="IPR006145">
    <property type="entry name" value="PsdUridine_synth_RsuA/RluA"/>
</dbReference>
<dbReference type="Gene3D" id="3.10.290.10">
    <property type="entry name" value="RNA-binding S4 domain"/>
    <property type="match status" value="1"/>
</dbReference>
<dbReference type="InterPro" id="IPR002942">
    <property type="entry name" value="S4_RNA-bd"/>
</dbReference>
<evidence type="ECO:0000256" key="2">
    <source>
        <dbReference type="ARBA" id="ARBA00010876"/>
    </source>
</evidence>
<comment type="function">
    <text evidence="5">Responsible for synthesis of pseudouridine from uracil.</text>
</comment>